<evidence type="ECO:0000259" key="12">
    <source>
        <dbReference type="PROSITE" id="PS51651"/>
    </source>
</evidence>
<dbReference type="InterPro" id="IPR026791">
    <property type="entry name" value="DOCK"/>
</dbReference>
<feature type="domain" description="Carrier" evidence="11">
    <location>
        <begin position="1919"/>
        <end position="1994"/>
    </location>
</feature>
<keyword evidence="2 9" id="KW-0596">Phosphopantetheine</keyword>
<dbReference type="PROSITE" id="PS50075">
    <property type="entry name" value="CARRIER"/>
    <property type="match status" value="1"/>
</dbReference>
<dbReference type="SUPFAM" id="SSF47336">
    <property type="entry name" value="ACP-like"/>
    <property type="match status" value="1"/>
</dbReference>
<evidence type="ECO:0000256" key="9">
    <source>
        <dbReference type="RuleBase" id="RU000722"/>
    </source>
</evidence>
<dbReference type="Proteomes" id="UP000825434">
    <property type="component" value="Chromosome 2"/>
</dbReference>
<evidence type="ECO:0000256" key="4">
    <source>
        <dbReference type="ARBA" id="ARBA00022553"/>
    </source>
</evidence>
<evidence type="ECO:0000259" key="11">
    <source>
        <dbReference type="PROSITE" id="PS50075"/>
    </source>
</evidence>
<dbReference type="CDD" id="cd11684">
    <property type="entry name" value="DHR2_DOCK"/>
    <property type="match status" value="1"/>
</dbReference>
<comment type="similarity">
    <text evidence="8">Belongs to the DOCK family.</text>
</comment>
<evidence type="ECO:0000313" key="14">
    <source>
        <dbReference type="Proteomes" id="UP000825434"/>
    </source>
</evidence>
<dbReference type="PANTHER" id="PTHR45653:SF10">
    <property type="entry name" value="MYOBLAST CITY, ISOFORM B"/>
    <property type="match status" value="1"/>
</dbReference>
<keyword evidence="7 9" id="KW-0275">Fatty acid biosynthesis</keyword>
<evidence type="ECO:0000256" key="2">
    <source>
        <dbReference type="ARBA" id="ARBA00022450"/>
    </source>
</evidence>
<proteinExistence type="inferred from homology"/>
<dbReference type="Gene3D" id="1.25.40.410">
    <property type="match status" value="1"/>
</dbReference>
<keyword evidence="14" id="KW-1185">Reference proteome</keyword>
<dbReference type="PANTHER" id="PTHR45653">
    <property type="entry name" value="DEDICATOR OF CYTOKINESIS"/>
    <property type="match status" value="1"/>
</dbReference>
<comment type="similarity">
    <text evidence="1">Belongs to the acyl carrier protein (ACP) family.</text>
</comment>
<dbReference type="InterPro" id="IPR006162">
    <property type="entry name" value="Ppantetheine_attach_site"/>
</dbReference>
<keyword evidence="5" id="KW-0276">Fatty acid metabolism</keyword>
<feature type="compositionally biased region" description="Polar residues" evidence="10">
    <location>
        <begin position="1825"/>
        <end position="1834"/>
    </location>
</feature>
<organism evidence="13 14">
    <name type="scientific">Candidozyma haemuli</name>
    <dbReference type="NCBI Taxonomy" id="45357"/>
    <lineage>
        <taxon>Eukaryota</taxon>
        <taxon>Fungi</taxon>
        <taxon>Dikarya</taxon>
        <taxon>Ascomycota</taxon>
        <taxon>Saccharomycotina</taxon>
        <taxon>Pichiomycetes</taxon>
        <taxon>Metschnikowiaceae</taxon>
        <taxon>Candidozyma</taxon>
    </lineage>
</organism>
<feature type="compositionally biased region" description="Low complexity" evidence="10">
    <location>
        <begin position="1835"/>
        <end position="1868"/>
    </location>
</feature>
<gene>
    <name evidence="13" type="ORF">CA3LBN_002267</name>
</gene>
<dbReference type="InterPro" id="IPR043161">
    <property type="entry name" value="DOCK_C_lobe_A"/>
</dbReference>
<dbReference type="Pfam" id="PF25338">
    <property type="entry name" value="C2_DCK_4th"/>
    <property type="match status" value="1"/>
</dbReference>
<feature type="region of interest" description="Disordered" evidence="10">
    <location>
        <begin position="1810"/>
        <end position="1875"/>
    </location>
</feature>
<dbReference type="PROSITE" id="PS51651">
    <property type="entry name" value="DOCKER"/>
    <property type="match status" value="1"/>
</dbReference>
<keyword evidence="3 9" id="KW-0444">Lipid biosynthesis</keyword>
<evidence type="ECO:0000256" key="5">
    <source>
        <dbReference type="ARBA" id="ARBA00022832"/>
    </source>
</evidence>
<keyword evidence="6" id="KW-0443">Lipid metabolism</keyword>
<dbReference type="InterPro" id="IPR046773">
    <property type="entry name" value="DOCKER_Lobe_C"/>
</dbReference>
<protein>
    <recommendedName>
        <fullName evidence="9">Acyl carrier protein</fullName>
    </recommendedName>
</protein>
<evidence type="ECO:0000313" key="13">
    <source>
        <dbReference type="EMBL" id="QWU88002.1"/>
    </source>
</evidence>
<dbReference type="HAMAP" id="MF_01217">
    <property type="entry name" value="Acyl_carrier"/>
    <property type="match status" value="1"/>
</dbReference>
<evidence type="ECO:0000256" key="3">
    <source>
        <dbReference type="ARBA" id="ARBA00022516"/>
    </source>
</evidence>
<reference evidence="13 14" key="1">
    <citation type="submission" date="2021-06" db="EMBL/GenBank/DDBJ databases">
        <title>Candida outbreak in Lebanon.</title>
        <authorList>
            <person name="Finianos M."/>
        </authorList>
    </citation>
    <scope>NUCLEOTIDE SEQUENCE [LARGE SCALE GENOMIC DNA]</scope>
    <source>
        <strain evidence="13">CA3LBN</strain>
    </source>
</reference>
<dbReference type="InterPro" id="IPR036736">
    <property type="entry name" value="ACP-like_sf"/>
</dbReference>
<feature type="domain" description="DOCKER" evidence="12">
    <location>
        <begin position="1395"/>
        <end position="1804"/>
    </location>
</feature>
<dbReference type="InterPro" id="IPR003231">
    <property type="entry name" value="ACP"/>
</dbReference>
<comment type="function">
    <text evidence="9">Carrier of the growing fatty acid chain in fatty acid biosynthesis.</text>
</comment>
<dbReference type="Pfam" id="PF00550">
    <property type="entry name" value="PP-binding"/>
    <property type="match status" value="1"/>
</dbReference>
<dbReference type="Gene3D" id="1.20.58.740">
    <property type="match status" value="1"/>
</dbReference>
<evidence type="ECO:0000256" key="1">
    <source>
        <dbReference type="ARBA" id="ARBA00010930"/>
    </source>
</evidence>
<dbReference type="Gene3D" id="1.10.1200.10">
    <property type="entry name" value="ACP-like"/>
    <property type="match status" value="1"/>
</dbReference>
<evidence type="ECO:0000256" key="10">
    <source>
        <dbReference type="SAM" id="MobiDB-lite"/>
    </source>
</evidence>
<dbReference type="Pfam" id="PF20421">
    <property type="entry name" value="DHR-2_Lobe_C"/>
    <property type="match status" value="1"/>
</dbReference>
<dbReference type="NCBIfam" id="TIGR00517">
    <property type="entry name" value="acyl_carrier"/>
    <property type="match status" value="1"/>
</dbReference>
<evidence type="ECO:0000256" key="6">
    <source>
        <dbReference type="ARBA" id="ARBA00023098"/>
    </source>
</evidence>
<dbReference type="PROSITE" id="PS00012">
    <property type="entry name" value="PHOSPHOPANTETHEINE"/>
    <property type="match status" value="1"/>
</dbReference>
<name>A0ABX8I7N3_9ASCO</name>
<sequence>MSWTPTEEFFHGRIIKPFLPFDKHPNLKNDNFRNLYPGDEVFVFETKQSKWARGYSLTRPFPSDFTITSVNLDELPGLNRKIVVFPLKYMKVVERVPLNMINAADDFNNVHQSNNMAPTLRETEQYVETATSDPGDIANGANGGRKVQPPPLPFETFTFANDLVEEITYTLNLLTSHLYAMYSIGEFRLFQKLTQLYHDLDEIRVKLTHGDLTRNEVQFTEETANHLLSSIPKQLSSKAARINDKSYDLDNKGTDVNGYKAILARDAFTGDLLDSRNSNPSIMALYQQLCALLPKFPINAHNKRDEYILDATPNKKLTHGSPSHILVDFKSVSGSSQYQPPGFAGMIAYMYVRNTQRRLTEAFAVHTDTVDELVFVEKISAALFRNIPASEVENNRVYLVAVLVEQLDLQINDASAKIERINKGVAAGVTDITRIFSRNSGSLTSGESHQFSINLFGSHISHKRTVDTSRIDNNGWGELVDRIIKGSNHGIAVNPRAEKLVVTVKEFRHQLTDDSPDEENFHSTKVDASMKTAPIAKIKPIFYDPLAENYERIYLKMGKVTLLNPLNRDDLLTFEVSAPNNDSITFAKASNQIEKPKWQFVSVCTHEVIGEIVKVNGISFKNSTRKPTKSDSLHLAFYINGVLAGHADIMYKSGNRLVEFNKPSAQVVDVVSFSTKKTLAQLEIHTTYIGKVFNTEIAIDNLFQNNRFFVGTQAGLNDLTQTLLDFCKLDIASLVKFFAESMTRLFEIIDKCLSANDGLNYEIVLNTTFKALVHLLDTNFGKRDQYLFMFDTFLEDYKKSTKLGLFLLDKMAEVFSLAESNWNAMSRSVCRILVLLTRLALDPVSEVSDKTKYLEDINKLFVSASRFLQLQNPALINDQILVMELVDFVMAYETDFEDFKLLALVVRFIDSISFRGLGVDDESINQKKTTAILKDHRFVMTKLLVIYRLFSSKVSRDINHFSFLVSRSVTWCMEIFLGPIDVDASRLACSIMNCVCTLVYSNLDNDDVKQVALTLSKFIFPLARTFIRFNKFTRSHSYFEPKKAFTALFPSTYPFKEIFLDSVVPEEVVVEILVELAAIICFVCQIEKTVTCDERFNHFMSLEDDSFFDSSKYLSKNGWNENVLTVLQAIALMRQGKFFPEDKWLSLYGTIAESSLSCLEMLKPLMVASAIPSIETPEQFDRSIWGSYLKALLKLATLQPVSIEHLSTIPRKACHQITGDMRDRIADITNEVWDALAWNATEGDVVRFNLTKFGGYQVEFINSDYGVLQDLMLFALQRNQACQIVSIKMLWSILVSEHVLSNSIVDVEKECLTGLYNIYNRNAYKPGVPEQTSLIERMKTTIRLDREDVAYPIVVKFISNISGFIAVLNDFSTVPVGAEFEDDRTFHKLNINAYLKQANRPELFHSFINQMYEDNLRRKDYVQAALSLELLSSTYSWDHYSIQPPSYRPKFPEQSSFDRKESIVKLIAHNYVKGNSLERAIDTYNELLAAYNEHTYDLKSFAFVHNKLAKLYLDLEASDKLSPSYFRVAFIGAGFPANIRGKDQILEGKPFEHITSVHERMLKMYPGARIITDDEQARELRSKNQTGRYLHINVVEPVYEISDKLLNTSIGVRQYVRNKNLRYFSSLKKLSGATSLFDLWTEEITYETSVSFPTLMNRSDIRDSKVVRLSPLDNAIRSIMTKNDDMSQLESMINIAIKEKVDYHSLLSDLSRHLAGTVDAPVNGGVGQYRAFFEDPRYAGKPQFADSVRLLRNAFNDLTMVLSRCLHLHGVLISPTLRASQTALVESFKSNFKDEIAALKINTNYESQSYDFSSNTHTRDRQVSDRQGTSSTNGSTLQRSVSRSSRSSSTPSNSTDPSLSNSFSSSQTGPKQKRTALNWRNFAARAIRAPVMRAPVSVAPTFRAMQPIRFYAAAPITKEEVTTRAFEALKTVAALQESNINIESDFQKDLGLDSLDTVEALVALEEEFDIEIPDKISDEIKTVGQAVNYIFEEEQKL</sequence>
<dbReference type="InterPro" id="IPR009081">
    <property type="entry name" value="PP-bd_ACP"/>
</dbReference>
<accession>A0ABX8I7N3</accession>
<dbReference type="InterPro" id="IPR043162">
    <property type="entry name" value="DOCK_C_lobe_C"/>
</dbReference>
<dbReference type="InterPro" id="IPR027357">
    <property type="entry name" value="DOCKER_dom"/>
</dbReference>
<dbReference type="EMBL" id="CP076662">
    <property type="protein sequence ID" value="QWU88002.1"/>
    <property type="molecule type" value="Genomic_DNA"/>
</dbReference>
<evidence type="ECO:0000256" key="7">
    <source>
        <dbReference type="ARBA" id="ARBA00023160"/>
    </source>
</evidence>
<evidence type="ECO:0000256" key="8">
    <source>
        <dbReference type="PROSITE-ProRule" id="PRU00984"/>
    </source>
</evidence>
<dbReference type="InterPro" id="IPR057500">
    <property type="entry name" value="C2_DCK1_4th"/>
</dbReference>
<keyword evidence="4" id="KW-0597">Phosphoprotein</keyword>